<evidence type="ECO:0000313" key="2">
    <source>
        <dbReference type="EMBL" id="KYG66864.1"/>
    </source>
</evidence>
<reference evidence="2 3" key="1">
    <citation type="submission" date="2016-03" db="EMBL/GenBank/DDBJ databases">
        <authorList>
            <person name="Ploux O."/>
        </authorList>
    </citation>
    <scope>NUCLEOTIDE SEQUENCE [LARGE SCALE GENOMIC DNA]</scope>
    <source>
        <strain evidence="2 3">R0</strain>
    </source>
</reference>
<keyword evidence="3" id="KW-1185">Reference proteome</keyword>
<organism evidence="2 3">
    <name type="scientific">Bdellovibrio bacteriovorus</name>
    <dbReference type="NCBI Taxonomy" id="959"/>
    <lineage>
        <taxon>Bacteria</taxon>
        <taxon>Pseudomonadati</taxon>
        <taxon>Bdellovibrionota</taxon>
        <taxon>Bdellovibrionia</taxon>
        <taxon>Bdellovibrionales</taxon>
        <taxon>Pseudobdellovibrionaceae</taxon>
        <taxon>Bdellovibrio</taxon>
    </lineage>
</organism>
<proteinExistence type="predicted"/>
<dbReference type="EMBL" id="LUKE01000001">
    <property type="protein sequence ID" value="KYG66864.1"/>
    <property type="molecule type" value="Genomic_DNA"/>
</dbReference>
<accession>A0A150WRC1</accession>
<protein>
    <recommendedName>
        <fullName evidence="4">GLPGLI family protein</fullName>
    </recommendedName>
</protein>
<dbReference type="AlphaFoldDB" id="A0A150WRC1"/>
<evidence type="ECO:0000313" key="3">
    <source>
        <dbReference type="Proteomes" id="UP000075320"/>
    </source>
</evidence>
<evidence type="ECO:0000256" key="1">
    <source>
        <dbReference type="SAM" id="SignalP"/>
    </source>
</evidence>
<feature type="signal peptide" evidence="1">
    <location>
        <begin position="1"/>
        <end position="26"/>
    </location>
</feature>
<evidence type="ECO:0008006" key="4">
    <source>
        <dbReference type="Google" id="ProtNLM"/>
    </source>
</evidence>
<comment type="caution">
    <text evidence="2">The sequence shown here is derived from an EMBL/GenBank/DDBJ whole genome shotgun (WGS) entry which is preliminary data.</text>
</comment>
<gene>
    <name evidence="2" type="ORF">AZI86_07465</name>
</gene>
<sequence length="292" mass="33080">MKSYAQYRAMARICVLSMLIAGSAFAQVTESPKENFKIEVSPENAITLKFADGREAQTTMYRTGYYTWPMPMSMTENMCNPEMVKANCRLILRAEMQFLMLNWTKNPDAGKVGTPVSFEYNQVFDGQLLHESEEQGQKDLLICDDYRWLTGNKDAGEINRHENIISWGSEANFTNTETTMSENRTIGGALDMELSGSLGRMYRISGYKNIAQNPTLPGLFSVGPISLVITDKTTRELCQVQFSPDISKAQILISKLIDQMFKETPTPNLTEYRKKHVLGTLKALQFKKGEFR</sequence>
<dbReference type="Proteomes" id="UP000075320">
    <property type="component" value="Unassembled WGS sequence"/>
</dbReference>
<feature type="chain" id="PRO_5007573572" description="GLPGLI family protein" evidence="1">
    <location>
        <begin position="27"/>
        <end position="292"/>
    </location>
</feature>
<dbReference type="RefSeq" id="WP_061834442.1">
    <property type="nucleotide sequence ID" value="NZ_LUKE01000001.1"/>
</dbReference>
<name>A0A150WRC1_BDEBC</name>
<keyword evidence="1" id="KW-0732">Signal</keyword>